<evidence type="ECO:0000259" key="1">
    <source>
        <dbReference type="Pfam" id="PF22530"/>
    </source>
</evidence>
<gene>
    <name evidence="2" type="primary">terL</name>
    <name evidence="2" type="ORF">ACFO4R_10225</name>
</gene>
<dbReference type="InterPro" id="IPR006517">
    <property type="entry name" value="Phage_terminase_lsu-like_C"/>
</dbReference>
<name>A0ABV9QS31_9FIRM</name>
<comment type="caution">
    <text evidence="2">The sequence shown here is derived from an EMBL/GenBank/DDBJ whole genome shotgun (WGS) entry which is preliminary data.</text>
</comment>
<dbReference type="InterPro" id="IPR054762">
    <property type="entry name" value="Gp19_RNaseH-like"/>
</dbReference>
<sequence>MKDETIKRGENVSILREIAGRKINKTKEEEERELKIEEGRYSFRKFCNYMNPSFFSDSRTFQDVLCNTLQQMYEKKLLNKNGRPYDKLVINLPPGHGKSYTAGMFASWAFGQDVKNQVITVSYNQTLSTRFAKTVREMIQDQEIRGDLDYFVPSSFFPGLKIKDGDGAMDLWSLEGSYMSYLATSFSGSITGMRGNIGIIDDPIKNKEEAVNERVKDNHWDWYKNTFLSRMVEGAIQIIIMTRWATDDLAGRLIAAYPDECFVLEMPVLSEDGVPLCDEILSREAIEDKRKGIDEEIFLANYMQQPIDKTGALYGEFKTYDVYDPDRVTRRLAYTDTADQGADFLCQICADEINGFLYITDIYYTDEAMETTEKEAARRLTIAGTKEDVIESNNGGRGFARNVERELKDLKNKKCVITWFHQSKNKKTRILVNATNVMEQVIMPEGWKKKYPEFAKAIMKYQRKGKNDHDDAPDCLTGLVELCNGEVKGKKRMRMLSKKLLGL</sequence>
<dbReference type="Gene3D" id="3.40.50.300">
    <property type="entry name" value="P-loop containing nucleotide triphosphate hydrolases"/>
    <property type="match status" value="1"/>
</dbReference>
<organism evidence="2 3">
    <name type="scientific">Filifactor villosus</name>
    <dbReference type="NCBI Taxonomy" id="29374"/>
    <lineage>
        <taxon>Bacteria</taxon>
        <taxon>Bacillati</taxon>
        <taxon>Bacillota</taxon>
        <taxon>Clostridia</taxon>
        <taxon>Peptostreptococcales</taxon>
        <taxon>Filifactoraceae</taxon>
        <taxon>Filifactor</taxon>
    </lineage>
</organism>
<dbReference type="Pfam" id="PF03237">
    <property type="entry name" value="Terminase_6N"/>
    <property type="match status" value="1"/>
</dbReference>
<keyword evidence="3" id="KW-1185">Reference proteome</keyword>
<dbReference type="Proteomes" id="UP001595916">
    <property type="component" value="Unassembled WGS sequence"/>
</dbReference>
<dbReference type="Pfam" id="PF22530">
    <property type="entry name" value="Terminase-T7_RNaseH-like"/>
    <property type="match status" value="1"/>
</dbReference>
<proteinExistence type="predicted"/>
<feature type="domain" description="Terminase large subunit ribonuclease H-like" evidence="1">
    <location>
        <begin position="336"/>
        <end position="440"/>
    </location>
</feature>
<evidence type="ECO:0000313" key="3">
    <source>
        <dbReference type="Proteomes" id="UP001595916"/>
    </source>
</evidence>
<reference evidence="3" key="1">
    <citation type="journal article" date="2019" name="Int. J. Syst. Evol. Microbiol.">
        <title>The Global Catalogue of Microorganisms (GCM) 10K type strain sequencing project: providing services to taxonomists for standard genome sequencing and annotation.</title>
        <authorList>
            <consortium name="The Broad Institute Genomics Platform"/>
            <consortium name="The Broad Institute Genome Sequencing Center for Infectious Disease"/>
            <person name="Wu L."/>
            <person name="Ma J."/>
        </authorList>
    </citation>
    <scope>NUCLEOTIDE SEQUENCE [LARGE SCALE GENOMIC DNA]</scope>
    <source>
        <strain evidence="3">CCUG 46385</strain>
    </source>
</reference>
<protein>
    <submittedName>
        <fullName evidence="2">Phage terminase large subunit</fullName>
    </submittedName>
</protein>
<dbReference type="EMBL" id="JBHSHL010000051">
    <property type="protein sequence ID" value="MFC4805446.1"/>
    <property type="molecule type" value="Genomic_DNA"/>
</dbReference>
<dbReference type="RefSeq" id="WP_379789010.1">
    <property type="nucleotide sequence ID" value="NZ_JBHSHL010000051.1"/>
</dbReference>
<dbReference type="NCBIfam" id="TIGR01630">
    <property type="entry name" value="psiM2_ORF9"/>
    <property type="match status" value="1"/>
</dbReference>
<accession>A0ABV9QS31</accession>
<evidence type="ECO:0000313" key="2">
    <source>
        <dbReference type="EMBL" id="MFC4805446.1"/>
    </source>
</evidence>
<dbReference type="InterPro" id="IPR027417">
    <property type="entry name" value="P-loop_NTPase"/>
</dbReference>